<keyword evidence="9" id="KW-1185">Reference proteome</keyword>
<evidence type="ECO:0000256" key="6">
    <source>
        <dbReference type="ARBA" id="ARBA00022842"/>
    </source>
</evidence>
<gene>
    <name evidence="8" type="primary">comB</name>
    <name evidence="8" type="ORF">MACH08_09120</name>
</gene>
<comment type="cofactor">
    <cofactor evidence="1">
        <name>Mg(2+)</name>
        <dbReference type="ChEBI" id="CHEBI:18420"/>
    </cofactor>
</comment>
<evidence type="ECO:0000256" key="3">
    <source>
        <dbReference type="ARBA" id="ARBA00012953"/>
    </source>
</evidence>
<protein>
    <recommendedName>
        <fullName evidence="4">Probable 2-phosphosulfolactate phosphatase</fullName>
        <ecNumber evidence="3">3.1.3.71</ecNumber>
    </recommendedName>
</protein>
<dbReference type="PANTHER" id="PTHR37311:SF1">
    <property type="entry name" value="2-PHOSPHOSULFOLACTATE PHOSPHATASE-RELATED"/>
    <property type="match status" value="1"/>
</dbReference>
<name>A0ABQ5THM9_9BACI</name>
<dbReference type="InterPro" id="IPR005238">
    <property type="entry name" value="ComB-like"/>
</dbReference>
<evidence type="ECO:0000256" key="1">
    <source>
        <dbReference type="ARBA" id="ARBA00001946"/>
    </source>
</evidence>
<dbReference type="SUPFAM" id="SSF142823">
    <property type="entry name" value="ComB-like"/>
    <property type="match status" value="1"/>
</dbReference>
<reference evidence="8 9" key="1">
    <citation type="submission" date="2023-02" db="EMBL/GenBank/DDBJ databases">
        <title>Oceanobacillus kimchii IFOP_LL358 isolated form Alexandrium catenella lab strain.</title>
        <authorList>
            <person name="Gajardo G."/>
            <person name="Ueki S."/>
            <person name="Maruyama F."/>
        </authorList>
    </citation>
    <scope>NUCLEOTIDE SEQUENCE [LARGE SCALE GENOMIC DNA]</scope>
    <source>
        <strain evidence="8 9">IFOP_LL358</strain>
    </source>
</reference>
<dbReference type="EC" id="3.1.3.71" evidence="3"/>
<keyword evidence="6" id="KW-0460">Magnesium</keyword>
<comment type="similarity">
    <text evidence="2">Belongs to the ComB family.</text>
</comment>
<dbReference type="RefSeq" id="WP_069686412.1">
    <property type="nucleotide sequence ID" value="NZ_BSKO01000001.1"/>
</dbReference>
<dbReference type="PANTHER" id="PTHR37311">
    <property type="entry name" value="2-PHOSPHOSULFOLACTATE PHOSPHATASE-RELATED"/>
    <property type="match status" value="1"/>
</dbReference>
<dbReference type="Proteomes" id="UP001275436">
    <property type="component" value="Unassembled WGS sequence"/>
</dbReference>
<dbReference type="Pfam" id="PF04029">
    <property type="entry name" value="2-ph_phosp"/>
    <property type="match status" value="1"/>
</dbReference>
<evidence type="ECO:0000313" key="8">
    <source>
        <dbReference type="EMBL" id="GLO65128.1"/>
    </source>
</evidence>
<evidence type="ECO:0000256" key="4">
    <source>
        <dbReference type="ARBA" id="ARBA00021948"/>
    </source>
</evidence>
<evidence type="ECO:0000256" key="2">
    <source>
        <dbReference type="ARBA" id="ARBA00009997"/>
    </source>
</evidence>
<accession>A0ABQ5THM9</accession>
<dbReference type="InterPro" id="IPR036702">
    <property type="entry name" value="ComB-like_sf"/>
</dbReference>
<dbReference type="Gene3D" id="3.90.1560.10">
    <property type="entry name" value="ComB-like"/>
    <property type="match status" value="1"/>
</dbReference>
<keyword evidence="5" id="KW-0378">Hydrolase</keyword>
<organism evidence="8 9">
    <name type="scientific">Oceanobacillus kimchii</name>
    <dbReference type="NCBI Taxonomy" id="746691"/>
    <lineage>
        <taxon>Bacteria</taxon>
        <taxon>Bacillati</taxon>
        <taxon>Bacillota</taxon>
        <taxon>Bacilli</taxon>
        <taxon>Bacillales</taxon>
        <taxon>Bacillaceae</taxon>
        <taxon>Oceanobacillus</taxon>
    </lineage>
</organism>
<comment type="catalytic activity">
    <reaction evidence="7">
        <text>(2R)-O-phospho-3-sulfolactate + H2O = (2R)-3-sulfolactate + phosphate</text>
        <dbReference type="Rhea" id="RHEA:23416"/>
        <dbReference type="ChEBI" id="CHEBI:15377"/>
        <dbReference type="ChEBI" id="CHEBI:15597"/>
        <dbReference type="ChEBI" id="CHEBI:43474"/>
        <dbReference type="ChEBI" id="CHEBI:58738"/>
        <dbReference type="EC" id="3.1.3.71"/>
    </reaction>
</comment>
<dbReference type="EMBL" id="BSKO01000001">
    <property type="protein sequence ID" value="GLO65128.1"/>
    <property type="molecule type" value="Genomic_DNA"/>
</dbReference>
<comment type="caution">
    <text evidence="8">The sequence shown here is derived from an EMBL/GenBank/DDBJ whole genome shotgun (WGS) entry which is preliminary data.</text>
</comment>
<evidence type="ECO:0000256" key="7">
    <source>
        <dbReference type="ARBA" id="ARBA00033711"/>
    </source>
</evidence>
<evidence type="ECO:0000313" key="9">
    <source>
        <dbReference type="Proteomes" id="UP001275436"/>
    </source>
</evidence>
<sequence length="248" mass="27468">MGKIHVLLKKEDLNRKKLDGKVVVVFDILLATSTITAVLEHGANEVIPVLNGEEAKREACKTGKENCILVGEYQGLTLEGFLSPSPSNLIEQVKEKTVILSTTNGTVAMKNAHAANEVYAASLLNSVSVANEILQYYENETIILACSGSSGEFNIEDFYGAGYFIECLKKYSKEGLEWDLTDTAMTAHQFYLGKVNQAEEVLLNSRVGRKLVEMGIHHDIGYVAKKDVCFVVPYLKDGTYVIHKKFKR</sequence>
<proteinExistence type="inferred from homology"/>
<evidence type="ECO:0000256" key="5">
    <source>
        <dbReference type="ARBA" id="ARBA00022801"/>
    </source>
</evidence>